<dbReference type="Pfam" id="PF01614">
    <property type="entry name" value="IclR_C"/>
    <property type="match status" value="1"/>
</dbReference>
<evidence type="ECO:0000259" key="5">
    <source>
        <dbReference type="PROSITE" id="PS51078"/>
    </source>
</evidence>
<evidence type="ECO:0000256" key="3">
    <source>
        <dbReference type="ARBA" id="ARBA00023163"/>
    </source>
</evidence>
<dbReference type="InterPro" id="IPR036390">
    <property type="entry name" value="WH_DNA-bd_sf"/>
</dbReference>
<dbReference type="InterPro" id="IPR014757">
    <property type="entry name" value="Tscrpt_reg_IclR_C"/>
</dbReference>
<dbReference type="EMBL" id="JAAKZW010000004">
    <property type="protein sequence ID" value="NGO74555.1"/>
    <property type="molecule type" value="Genomic_DNA"/>
</dbReference>
<evidence type="ECO:0000256" key="2">
    <source>
        <dbReference type="ARBA" id="ARBA00023125"/>
    </source>
</evidence>
<keyword evidence="2" id="KW-0238">DNA-binding</keyword>
<dbReference type="GO" id="GO:0003677">
    <property type="term" value="F:DNA binding"/>
    <property type="evidence" value="ECO:0007669"/>
    <property type="project" value="UniProtKB-KW"/>
</dbReference>
<evidence type="ECO:0000259" key="4">
    <source>
        <dbReference type="PROSITE" id="PS51077"/>
    </source>
</evidence>
<dbReference type="InterPro" id="IPR050707">
    <property type="entry name" value="HTH_MetabolicPath_Reg"/>
</dbReference>
<dbReference type="PANTHER" id="PTHR30136:SF24">
    <property type="entry name" value="HTH-TYPE TRANSCRIPTIONAL REPRESSOR ALLR"/>
    <property type="match status" value="1"/>
</dbReference>
<dbReference type="PROSITE" id="PS51077">
    <property type="entry name" value="HTH_ICLR"/>
    <property type="match status" value="1"/>
</dbReference>
<keyword evidence="7" id="KW-1185">Reference proteome</keyword>
<dbReference type="Pfam" id="PF09339">
    <property type="entry name" value="HTH_IclR"/>
    <property type="match status" value="1"/>
</dbReference>
<name>A0A6G4XAK3_9ACTN</name>
<dbReference type="GO" id="GO:0045892">
    <property type="term" value="P:negative regulation of DNA-templated transcription"/>
    <property type="evidence" value="ECO:0007669"/>
    <property type="project" value="TreeGrafter"/>
</dbReference>
<dbReference type="InterPro" id="IPR036388">
    <property type="entry name" value="WH-like_DNA-bd_sf"/>
</dbReference>
<keyword evidence="1" id="KW-0805">Transcription regulation</keyword>
<dbReference type="AlphaFoldDB" id="A0A6G4XAK3"/>
<evidence type="ECO:0000313" key="6">
    <source>
        <dbReference type="EMBL" id="NGO74555.1"/>
    </source>
</evidence>
<proteinExistence type="predicted"/>
<protein>
    <submittedName>
        <fullName evidence="6">Helix-turn-helix domain-containing protein</fullName>
    </submittedName>
</protein>
<dbReference type="PROSITE" id="PS51078">
    <property type="entry name" value="ICLR_ED"/>
    <property type="match status" value="1"/>
</dbReference>
<sequence length="247" mass="26047">MTAHPVQRALAILEAVARLGPGATARQIAVFTATPASTAYRLLNLLVADGYLVRIEDLSGFALGRRTRELAGAEPEEESYESVLTELRGRVRFGIHLAVFDGTGIRLASRDPDHAPAGEGTLTGHPHASAVGKIALAFHPALFADRSLPGVTHRTITSPDVLSAELARVRQREIATEVEESRIGRCAVAVPVRDAHHVVCGALTALGGSAGLRVDDTDLADLLHTYAARLAGVFGPVATGRRTETCG</sequence>
<dbReference type="GO" id="GO:0003700">
    <property type="term" value="F:DNA-binding transcription factor activity"/>
    <property type="evidence" value="ECO:0007669"/>
    <property type="project" value="TreeGrafter"/>
</dbReference>
<dbReference type="RefSeq" id="WP_165330073.1">
    <property type="nucleotide sequence ID" value="NZ_JAAKZW010000004.1"/>
</dbReference>
<dbReference type="SMART" id="SM00346">
    <property type="entry name" value="HTH_ICLR"/>
    <property type="match status" value="1"/>
</dbReference>
<gene>
    <name evidence="6" type="ORF">G6045_02480</name>
</gene>
<dbReference type="InterPro" id="IPR029016">
    <property type="entry name" value="GAF-like_dom_sf"/>
</dbReference>
<reference evidence="6 7" key="1">
    <citation type="submission" date="2020-02" db="EMBL/GenBank/DDBJ databases">
        <title>Whole-genome analyses of novel actinobacteria.</title>
        <authorList>
            <person name="Sahin N."/>
            <person name="Tokatli A."/>
        </authorList>
    </citation>
    <scope>NUCLEOTIDE SEQUENCE [LARGE SCALE GENOMIC DNA]</scope>
    <source>
        <strain evidence="6 7">YC504</strain>
    </source>
</reference>
<dbReference type="Gene3D" id="3.30.450.40">
    <property type="match status" value="1"/>
</dbReference>
<dbReference type="Gene3D" id="1.10.10.10">
    <property type="entry name" value="Winged helix-like DNA-binding domain superfamily/Winged helix DNA-binding domain"/>
    <property type="match status" value="1"/>
</dbReference>
<evidence type="ECO:0000256" key="1">
    <source>
        <dbReference type="ARBA" id="ARBA00023015"/>
    </source>
</evidence>
<dbReference type="Proteomes" id="UP000481109">
    <property type="component" value="Unassembled WGS sequence"/>
</dbReference>
<feature type="domain" description="HTH iclR-type" evidence="4">
    <location>
        <begin position="3"/>
        <end position="65"/>
    </location>
</feature>
<feature type="domain" description="IclR-ED" evidence="5">
    <location>
        <begin position="54"/>
        <end position="236"/>
    </location>
</feature>
<evidence type="ECO:0000313" key="7">
    <source>
        <dbReference type="Proteomes" id="UP000481109"/>
    </source>
</evidence>
<dbReference type="SUPFAM" id="SSF55781">
    <property type="entry name" value="GAF domain-like"/>
    <property type="match status" value="1"/>
</dbReference>
<organism evidence="6 7">
    <name type="scientific">Streptomyces mesophilus</name>
    <dbReference type="NCBI Taxonomy" id="1775132"/>
    <lineage>
        <taxon>Bacteria</taxon>
        <taxon>Bacillati</taxon>
        <taxon>Actinomycetota</taxon>
        <taxon>Actinomycetes</taxon>
        <taxon>Kitasatosporales</taxon>
        <taxon>Streptomycetaceae</taxon>
        <taxon>Streptomyces</taxon>
    </lineage>
</organism>
<dbReference type="InterPro" id="IPR005471">
    <property type="entry name" value="Tscrpt_reg_IclR_N"/>
</dbReference>
<accession>A0A6G4XAK3</accession>
<dbReference type="SUPFAM" id="SSF46785">
    <property type="entry name" value="Winged helix' DNA-binding domain"/>
    <property type="match status" value="1"/>
</dbReference>
<keyword evidence="3" id="KW-0804">Transcription</keyword>
<dbReference type="PANTHER" id="PTHR30136">
    <property type="entry name" value="HELIX-TURN-HELIX TRANSCRIPTIONAL REGULATOR, ICLR FAMILY"/>
    <property type="match status" value="1"/>
</dbReference>
<comment type="caution">
    <text evidence="6">The sequence shown here is derived from an EMBL/GenBank/DDBJ whole genome shotgun (WGS) entry which is preliminary data.</text>
</comment>